<dbReference type="AlphaFoldDB" id="A0A2N8TI01"/>
<feature type="transmembrane region" description="Helical" evidence="1">
    <location>
        <begin position="60"/>
        <end position="82"/>
    </location>
</feature>
<keyword evidence="1" id="KW-0472">Membrane</keyword>
<evidence type="ECO:0000313" key="3">
    <source>
        <dbReference type="Proteomes" id="UP000235943"/>
    </source>
</evidence>
<reference evidence="2 3" key="1">
    <citation type="submission" date="2018-01" db="EMBL/GenBank/DDBJ databases">
        <title>Draft genome sequence of Streptomyces sp. 13K301.</title>
        <authorList>
            <person name="Sahin N."/>
            <person name="Saygin H."/>
            <person name="Ay H."/>
        </authorList>
    </citation>
    <scope>NUCLEOTIDE SEQUENCE [LARGE SCALE GENOMIC DNA]</scope>
    <source>
        <strain evidence="2 3">13K301</strain>
    </source>
</reference>
<organism evidence="2 3">
    <name type="scientific">Streptomyces cahuitamycinicus</name>
    <dbReference type="NCBI Taxonomy" id="2070367"/>
    <lineage>
        <taxon>Bacteria</taxon>
        <taxon>Bacillati</taxon>
        <taxon>Actinomycetota</taxon>
        <taxon>Actinomycetes</taxon>
        <taxon>Kitasatosporales</taxon>
        <taxon>Streptomycetaceae</taxon>
        <taxon>Streptomyces</taxon>
    </lineage>
</organism>
<keyword evidence="1" id="KW-1133">Transmembrane helix</keyword>
<comment type="caution">
    <text evidence="2">The sequence shown here is derived from an EMBL/GenBank/DDBJ whole genome shotgun (WGS) entry which is preliminary data.</text>
</comment>
<sequence length="143" mass="16102">MSTNTLVRNKAHSLDVFRRQVDVVKWNVAAWESYETHAEIARAHGPIGGFTDKARRRTEVVALLAYGFALYAAIELLEVLGFSEVADLDERLGELVTGPLAKAEARLGREGDLLFRLKAERVSRSFVTWFDRFAGRLPRLTRG</sequence>
<proteinExistence type="predicted"/>
<protein>
    <submittedName>
        <fullName evidence="2">Uncharacterized protein</fullName>
    </submittedName>
</protein>
<evidence type="ECO:0000256" key="1">
    <source>
        <dbReference type="SAM" id="Phobius"/>
    </source>
</evidence>
<dbReference type="Proteomes" id="UP000235943">
    <property type="component" value="Unassembled WGS sequence"/>
</dbReference>
<gene>
    <name evidence="2" type="ORF">C1J00_30040</name>
</gene>
<dbReference type="RefSeq" id="WP_102912139.1">
    <property type="nucleotide sequence ID" value="NZ_POUC01000293.1"/>
</dbReference>
<keyword evidence="3" id="KW-1185">Reference proteome</keyword>
<evidence type="ECO:0000313" key="2">
    <source>
        <dbReference type="EMBL" id="PNG18633.1"/>
    </source>
</evidence>
<name>A0A2N8TI01_9ACTN</name>
<keyword evidence="1" id="KW-0812">Transmembrane</keyword>
<accession>A0A2N8TI01</accession>
<dbReference type="EMBL" id="POUC01000293">
    <property type="protein sequence ID" value="PNG18633.1"/>
    <property type="molecule type" value="Genomic_DNA"/>
</dbReference>